<dbReference type="PANTHER" id="PTHR31451">
    <property type="match status" value="1"/>
</dbReference>
<dbReference type="GO" id="GO:0016985">
    <property type="term" value="F:mannan endo-1,4-beta-mannosidase activity"/>
    <property type="evidence" value="ECO:0007669"/>
    <property type="project" value="TreeGrafter"/>
</dbReference>
<feature type="signal peptide" evidence="1">
    <location>
        <begin position="1"/>
        <end position="24"/>
    </location>
</feature>
<gene>
    <name evidence="2" type="ORF">CA13_06680</name>
</gene>
<dbReference type="InterPro" id="IPR045053">
    <property type="entry name" value="MAN-like"/>
</dbReference>
<dbReference type="GO" id="GO:0005576">
    <property type="term" value="C:extracellular region"/>
    <property type="evidence" value="ECO:0007669"/>
    <property type="project" value="UniProtKB-SubCell"/>
</dbReference>
<protein>
    <recommendedName>
        <fullName evidence="4">Glycoside hydrolase family 5 domain-containing protein</fullName>
    </recommendedName>
</protein>
<organism evidence="2 3">
    <name type="scientific">Novipirellula herctigrandis</name>
    <dbReference type="NCBI Taxonomy" id="2527986"/>
    <lineage>
        <taxon>Bacteria</taxon>
        <taxon>Pseudomonadati</taxon>
        <taxon>Planctomycetota</taxon>
        <taxon>Planctomycetia</taxon>
        <taxon>Pirellulales</taxon>
        <taxon>Pirellulaceae</taxon>
        <taxon>Novipirellula</taxon>
    </lineage>
</organism>
<dbReference type="PANTHER" id="PTHR31451:SF39">
    <property type="entry name" value="MANNAN ENDO-1,4-BETA-MANNOSIDASE 1"/>
    <property type="match status" value="1"/>
</dbReference>
<dbReference type="EMBL" id="SJPJ01000001">
    <property type="protein sequence ID" value="TWT79270.1"/>
    <property type="molecule type" value="Genomic_DNA"/>
</dbReference>
<feature type="chain" id="PRO_5023022587" description="Glycoside hydrolase family 5 domain-containing protein" evidence="1">
    <location>
        <begin position="25"/>
        <end position="722"/>
    </location>
</feature>
<accession>A0A5C5YWM4</accession>
<proteinExistence type="predicted"/>
<dbReference type="Gene3D" id="3.20.20.80">
    <property type="entry name" value="Glycosidases"/>
    <property type="match status" value="1"/>
</dbReference>
<reference evidence="2 3" key="1">
    <citation type="submission" date="2019-02" db="EMBL/GenBank/DDBJ databases">
        <title>Deep-cultivation of Planctomycetes and their phenomic and genomic characterization uncovers novel biology.</title>
        <authorList>
            <person name="Wiegand S."/>
            <person name="Jogler M."/>
            <person name="Boedeker C."/>
            <person name="Pinto D."/>
            <person name="Vollmers J."/>
            <person name="Rivas-Marin E."/>
            <person name="Kohn T."/>
            <person name="Peeters S.H."/>
            <person name="Heuer A."/>
            <person name="Rast P."/>
            <person name="Oberbeckmann S."/>
            <person name="Bunk B."/>
            <person name="Jeske O."/>
            <person name="Meyerdierks A."/>
            <person name="Storesund J.E."/>
            <person name="Kallscheuer N."/>
            <person name="Luecker S."/>
            <person name="Lage O.M."/>
            <person name="Pohl T."/>
            <person name="Merkel B.J."/>
            <person name="Hornburger P."/>
            <person name="Mueller R.-W."/>
            <person name="Bruemmer F."/>
            <person name="Labrenz M."/>
            <person name="Spormann A.M."/>
            <person name="Op Den Camp H."/>
            <person name="Overmann J."/>
            <person name="Amann R."/>
            <person name="Jetten M.S.M."/>
            <person name="Mascher T."/>
            <person name="Medema M.H."/>
            <person name="Devos D.P."/>
            <person name="Kaster A.-K."/>
            <person name="Ovreas L."/>
            <person name="Rohde M."/>
            <person name="Galperin M.Y."/>
            <person name="Jogler C."/>
        </authorList>
    </citation>
    <scope>NUCLEOTIDE SEQUENCE [LARGE SCALE GENOMIC DNA]</scope>
    <source>
        <strain evidence="2 3">CA13</strain>
    </source>
</reference>
<dbReference type="AlphaFoldDB" id="A0A5C5YWM4"/>
<keyword evidence="3" id="KW-1185">Reference proteome</keyword>
<dbReference type="SUPFAM" id="SSF51445">
    <property type="entry name" value="(Trans)glycosidases"/>
    <property type="match status" value="1"/>
</dbReference>
<evidence type="ECO:0008006" key="4">
    <source>
        <dbReference type="Google" id="ProtNLM"/>
    </source>
</evidence>
<keyword evidence="1" id="KW-0732">Signal</keyword>
<evidence type="ECO:0000313" key="3">
    <source>
        <dbReference type="Proteomes" id="UP000315010"/>
    </source>
</evidence>
<dbReference type="RefSeq" id="WP_146394531.1">
    <property type="nucleotide sequence ID" value="NZ_SJPJ01000001.1"/>
</dbReference>
<dbReference type="Proteomes" id="UP000315010">
    <property type="component" value="Unassembled WGS sequence"/>
</dbReference>
<evidence type="ECO:0000313" key="2">
    <source>
        <dbReference type="EMBL" id="TWT79270.1"/>
    </source>
</evidence>
<evidence type="ECO:0000256" key="1">
    <source>
        <dbReference type="SAM" id="SignalP"/>
    </source>
</evidence>
<comment type="caution">
    <text evidence="2">The sequence shown here is derived from an EMBL/GenBank/DDBJ whole genome shotgun (WGS) entry which is preliminary data.</text>
</comment>
<name>A0A5C5YWM4_9BACT</name>
<dbReference type="OrthoDB" id="9146353at2"/>
<dbReference type="InterPro" id="IPR017853">
    <property type="entry name" value="GH"/>
</dbReference>
<sequence precursor="true">MKRRPIVSICLAVLLIVFSVPSVAQEKAPFSLDWTTFNQSVIDLSGFLDAPAGAGGFIRPAREHLVDKNGKRLRIWGVNLGGPSCFPSHADAEKLADALARLGVNCVRFHGLDSNWGTSSIDRTGGKSSQLDETNLERFDYLFDQLRRRGIYGNLNLNVFRTYGDKDGLPDVDELGLGKWATHFHPRIIELEKKYATDLLNHVNHYTGNRYADEPAVLVVEIVNENSLIEGWINGRLVGKNDNSGDTWSPLPVVYAEELNRQFNGWLSRNYSAEQIAGFRNESSLSDNQPFTLLSPDQFRAVSLDRFKADYQFILMTERSFLSQMKTLIKETIGLKSMLIGDADHSDSINGFPHILNNSIFDYLDGHGYWQHPSIGQLTKVKNDPMVNDPSDSTIVQFARTPMVGKPFVISETNHPYPHRYAVEGFPIAAAYAMLHDWDGIVFHEFGRGVYDHPNAIEKNGWFRLSSDPMKINEMMVSALMWHRGDVKPAKQTIVRTISPSELLANTRVEQWLERPFFDNAFPKTLPLVHRVRWKLSPEPVTQEYPEEPNPADIVSDTNELRWHGADKKRGRVVIDTPNVQAMIGFMRDEQNGNYPGASQLSVDIRNLFAAVVLVSLDDQPIRSSQKMLLFVGDRSANRDLTWEDDFQTVANWGAGPVAIKPVSGKVSLGGLDKGAPLQATVLDSLGQPTDNRCTTYLQDNGWHIQLNNPATMMLLLERASK</sequence>